<sequence length="743" mass="84648">MYELNKEFELEFEIKKIIYRSDSDGISTICNVKLKKHNYDGKGAKTIPEMCILKGEFPVIYVGDIFKANVKWVKDFTYGYQLAISSNLNVVLPEAEKEMANFIKKRVKGLGLPRATKIVQKLGLDCISKILDDKNILFDIEGLKEKIINKIYDTLSFEHNFENVSIFINSMGLRQNIAIRIYEEFKENSIIKIKENPYMIGLDYPEADMIAYKIGYDSLSLERIKCGIYYYINKSMVDKGNIYIIKDKMIEELEEFLSNYGSFPTVGISEEVIENAIVSLRKNYKIVIEKNKDGQECIYRKDYNNIENGIVDLLYKLIHEDVEPLCLKEDIDEFLVNYEKEFIKLANKQRNAVFMGLLNRISIITGGPGTGKTQTINTLIKCIKSIKPNVKIKLSAPTGKASKRVTELTGEEASTIHRMINIKGFSYNEKIEEIDADIVIVDESSMIDAYLFLNLLKSIGEDTRLILVGDYNQLPSVSPGLILRDLITSGKIPVTILDEIFRQAQDSQIVMNSYKIIHGEKDLSYNKEKADFYFVKRNDPLSIKSAILQCVNNLMKNKGYSLNEIAILSPMSKGIIGTVELNRAIQMKHNHPTDKPDLELDDNKFIRCNDIVMQTTNNYDKDVFNGEVGSVLNILIGRSGITVEVDYGDRIVSYNEEEFKDEVILAYSMTIHKSQGSEFPVVIIPIHETQKSMLNRNLIYTAVTRAKSIVVFVGSKDALEQGIIKQDNIERQSAVKEKIIARL</sequence>
<accession>A0A140GQW0</accession>
<dbReference type="CDD" id="cd18809">
    <property type="entry name" value="SF1_C_RecD"/>
    <property type="match status" value="1"/>
</dbReference>
<dbReference type="Pfam" id="PF14490">
    <property type="entry name" value="HHH_RecD2"/>
    <property type="match status" value="1"/>
</dbReference>
<evidence type="ECO:0000313" key="4">
    <source>
        <dbReference type="EMBL" id="AMN30919.1"/>
    </source>
</evidence>
<dbReference type="Pfam" id="PF13538">
    <property type="entry name" value="UvrD_C_2"/>
    <property type="match status" value="1"/>
</dbReference>
<dbReference type="InterPro" id="IPR027417">
    <property type="entry name" value="P-loop_NTPase"/>
</dbReference>
<dbReference type="GO" id="GO:0009338">
    <property type="term" value="C:exodeoxyribonuclease V complex"/>
    <property type="evidence" value="ECO:0007669"/>
    <property type="project" value="TreeGrafter"/>
</dbReference>
<keyword evidence="4" id="KW-0347">Helicase</keyword>
<protein>
    <submittedName>
        <fullName evidence="4">RecD-like DNA helicase YrrC</fullName>
    </submittedName>
</protein>
<organism evidence="4 5">
    <name type="scientific">Clostridium perfringens</name>
    <dbReference type="NCBI Taxonomy" id="1502"/>
    <lineage>
        <taxon>Bacteria</taxon>
        <taxon>Bacillati</taxon>
        <taxon>Bacillota</taxon>
        <taxon>Clostridia</taxon>
        <taxon>Eubacteriales</taxon>
        <taxon>Clostridiaceae</taxon>
        <taxon>Clostridium</taxon>
    </lineage>
</organism>
<evidence type="ECO:0000256" key="2">
    <source>
        <dbReference type="ARBA" id="ARBA00022840"/>
    </source>
</evidence>
<dbReference type="RefSeq" id="WP_061429530.1">
    <property type="nucleotide sequence ID" value="NZ_CATNZX010000001.1"/>
</dbReference>
<evidence type="ECO:0000256" key="1">
    <source>
        <dbReference type="ARBA" id="ARBA00022741"/>
    </source>
</evidence>
<dbReference type="OrthoDB" id="9803432at2"/>
<dbReference type="AlphaFoldDB" id="A0A140GQW0"/>
<keyword evidence="4" id="KW-0378">Hydrolase</keyword>
<geneLocation type="plasmid" evidence="4 5">
    <name>pJFP838A</name>
</geneLocation>
<dbReference type="PANTHER" id="PTHR43788:SF6">
    <property type="entry name" value="DNA HELICASE B"/>
    <property type="match status" value="1"/>
</dbReference>
<dbReference type="Gene3D" id="1.10.10.2220">
    <property type="match status" value="1"/>
</dbReference>
<proteinExistence type="predicted"/>
<dbReference type="Gene3D" id="3.40.50.300">
    <property type="entry name" value="P-loop containing nucleotide triphosphate hydrolases"/>
    <property type="match status" value="2"/>
</dbReference>
<gene>
    <name evidence="4" type="ORF">JFP838_pA0003</name>
</gene>
<dbReference type="Pfam" id="PF18335">
    <property type="entry name" value="SH3_13"/>
    <property type="match status" value="1"/>
</dbReference>
<dbReference type="InterPro" id="IPR050534">
    <property type="entry name" value="Coronavir_polyprotein_1ab"/>
</dbReference>
<dbReference type="PANTHER" id="PTHR43788">
    <property type="entry name" value="DNA2/NAM7 HELICASE FAMILY MEMBER"/>
    <property type="match status" value="1"/>
</dbReference>
<dbReference type="Pfam" id="PF13245">
    <property type="entry name" value="AAA_19"/>
    <property type="match status" value="1"/>
</dbReference>
<dbReference type="CDD" id="cd17933">
    <property type="entry name" value="DEXSc_RecD-like"/>
    <property type="match status" value="1"/>
</dbReference>
<evidence type="ECO:0000313" key="5">
    <source>
        <dbReference type="Proteomes" id="UP000070260"/>
    </source>
</evidence>
<name>A0A140GQW0_CLOPF</name>
<dbReference type="SUPFAM" id="SSF52540">
    <property type="entry name" value="P-loop containing nucleoside triphosphate hydrolases"/>
    <property type="match status" value="1"/>
</dbReference>
<feature type="domain" description="AAA+ ATPase" evidence="3">
    <location>
        <begin position="358"/>
        <end position="498"/>
    </location>
</feature>
<evidence type="ECO:0000259" key="3">
    <source>
        <dbReference type="SMART" id="SM00382"/>
    </source>
</evidence>
<dbReference type="Proteomes" id="UP000070260">
    <property type="component" value="Plasmid pJFP838A"/>
</dbReference>
<keyword evidence="1" id="KW-0547">Nucleotide-binding</keyword>
<keyword evidence="2" id="KW-0067">ATP-binding</keyword>
<reference evidence="4 5" key="1">
    <citation type="journal article" date="2016" name="PLoS ONE">
        <title>Plasmid Characterization and Chromosome Analysis of Two netF+ Clostridium perfringens Isolates Associated with Foal and Canine Necrotizing Enteritis.</title>
        <authorList>
            <person name="Mehdizadeh Gohari I."/>
            <person name="Kropinski A.M."/>
            <person name="Weese S.J."/>
            <person name="Parreira V.R."/>
            <person name="Whitehead A.E."/>
            <person name="Boerlin P."/>
            <person name="Prescott J.F."/>
        </authorList>
    </citation>
    <scope>NUCLEOTIDE SEQUENCE [LARGE SCALE GENOMIC DNA]</scope>
    <source>
        <strain evidence="4 5">JP838</strain>
        <plasmid evidence="5">Plasmid pJFP838A</plasmid>
    </source>
</reference>
<dbReference type="Gene3D" id="2.30.30.940">
    <property type="match status" value="1"/>
</dbReference>
<dbReference type="PATRIC" id="fig|1502.177.peg.3209"/>
<dbReference type="GO" id="GO:0017116">
    <property type="term" value="F:single-stranded DNA helicase activity"/>
    <property type="evidence" value="ECO:0007669"/>
    <property type="project" value="TreeGrafter"/>
</dbReference>
<dbReference type="InterPro" id="IPR027785">
    <property type="entry name" value="UvrD-like_helicase_C"/>
</dbReference>
<keyword evidence="4" id="KW-0614">Plasmid</keyword>
<dbReference type="InterPro" id="IPR041451">
    <property type="entry name" value="RecD2_SH13"/>
</dbReference>
<dbReference type="GO" id="GO:0005524">
    <property type="term" value="F:ATP binding"/>
    <property type="evidence" value="ECO:0007669"/>
    <property type="project" value="UniProtKB-KW"/>
</dbReference>
<dbReference type="SMART" id="SM00382">
    <property type="entry name" value="AAA"/>
    <property type="match status" value="1"/>
</dbReference>
<dbReference type="InterPro" id="IPR003593">
    <property type="entry name" value="AAA+_ATPase"/>
</dbReference>
<dbReference type="EMBL" id="CP013615">
    <property type="protein sequence ID" value="AMN30919.1"/>
    <property type="molecule type" value="Genomic_DNA"/>
</dbReference>
<dbReference type="InterPro" id="IPR029493">
    <property type="entry name" value="RecD2-like_HHH"/>
</dbReference>
<dbReference type="GO" id="GO:0006310">
    <property type="term" value="P:DNA recombination"/>
    <property type="evidence" value="ECO:0007669"/>
    <property type="project" value="TreeGrafter"/>
</dbReference>